<evidence type="ECO:0000313" key="2">
    <source>
        <dbReference type="EMBL" id="ONG51879.1"/>
    </source>
</evidence>
<feature type="transmembrane region" description="Helical" evidence="1">
    <location>
        <begin position="85"/>
        <end position="103"/>
    </location>
</feature>
<protein>
    <recommendedName>
        <fullName evidence="4">DUF4153 domain-containing protein</fullName>
    </recommendedName>
</protein>
<feature type="non-terminal residue" evidence="2">
    <location>
        <position position="1"/>
    </location>
</feature>
<dbReference type="OrthoDB" id="7402611at2"/>
<dbReference type="EMBL" id="MLCO01000151">
    <property type="protein sequence ID" value="ONG51879.1"/>
    <property type="molecule type" value="Genomic_DNA"/>
</dbReference>
<accession>A0A1V2H0G1</accession>
<organism evidence="2 3">
    <name type="scientific">Teichococcus deserti</name>
    <dbReference type="NCBI Taxonomy" id="1817963"/>
    <lineage>
        <taxon>Bacteria</taxon>
        <taxon>Pseudomonadati</taxon>
        <taxon>Pseudomonadota</taxon>
        <taxon>Alphaproteobacteria</taxon>
        <taxon>Acetobacterales</taxon>
        <taxon>Roseomonadaceae</taxon>
        <taxon>Roseomonas</taxon>
    </lineage>
</organism>
<keyword evidence="3" id="KW-1185">Reference proteome</keyword>
<evidence type="ECO:0000313" key="3">
    <source>
        <dbReference type="Proteomes" id="UP000188879"/>
    </source>
</evidence>
<dbReference type="Proteomes" id="UP000188879">
    <property type="component" value="Unassembled WGS sequence"/>
</dbReference>
<keyword evidence="1" id="KW-0812">Transmembrane</keyword>
<proteinExistence type="predicted"/>
<name>A0A1V2H0G1_9PROT</name>
<feature type="transmembrane region" description="Helical" evidence="1">
    <location>
        <begin position="50"/>
        <end position="73"/>
    </location>
</feature>
<sequence length="446" mass="47717">PSARLVGSAVAVVFLGHHLIGAAARAGHWPPPYADCFEQAWQDSLRLALAFAFLGAFWLVLEAGAALFSLIGLEGLERLVNRRSFALPASGLILGLGLALLGLRERLSLALRALLLTLLAWLMPLLAVLAAGFLLALPLTGIERLWQTHVAAGGLLGASALMILLINAVHQDGLVMATAPRLQAAAARLGALVLPVLALLALRALGLRVAQYGLTPDRVLGLAAGGLAALYALGYLAAAARPGMAPLGAVNQVMAWLTIGLVLLLNSPLAAPEKLAVDDQLARLADGRTPPERFDRGLFQRELGPAGRAALLQPPLRDLAEARPAAPALPEPQLRFIPPATRLPDSFAEQQKETLRTSCWRGCDVMVLDLDGDNKPEVLLGSTLRLRVWREDGEEGWVEQGSYNRCAQASAEASREGRYSLEPSPWRDLVVEGRRFRLELRHPCGP</sequence>
<dbReference type="RefSeq" id="WP_076958213.1">
    <property type="nucleotide sequence ID" value="NZ_MLCO01000151.1"/>
</dbReference>
<feature type="transmembrane region" description="Helical" evidence="1">
    <location>
        <begin position="149"/>
        <end position="169"/>
    </location>
</feature>
<feature type="transmembrane region" description="Helical" evidence="1">
    <location>
        <begin position="189"/>
        <end position="207"/>
    </location>
</feature>
<feature type="transmembrane region" description="Helical" evidence="1">
    <location>
        <begin position="109"/>
        <end position="137"/>
    </location>
</feature>
<dbReference type="InterPro" id="IPR025291">
    <property type="entry name" value="DUF4153"/>
</dbReference>
<comment type="caution">
    <text evidence="2">The sequence shown here is derived from an EMBL/GenBank/DDBJ whole genome shotgun (WGS) entry which is preliminary data.</text>
</comment>
<dbReference type="AlphaFoldDB" id="A0A1V2H0G1"/>
<feature type="transmembrane region" description="Helical" evidence="1">
    <location>
        <begin position="219"/>
        <end position="238"/>
    </location>
</feature>
<keyword evidence="1" id="KW-0472">Membrane</keyword>
<feature type="transmembrane region" description="Helical" evidence="1">
    <location>
        <begin position="244"/>
        <end position="265"/>
    </location>
</feature>
<reference evidence="2 3" key="1">
    <citation type="submission" date="2016-10" db="EMBL/GenBank/DDBJ databases">
        <title>Draft Genome sequence of Roseomonas sp. strain M3.</title>
        <authorList>
            <person name="Subhash Y."/>
            <person name="Lee S."/>
        </authorList>
    </citation>
    <scope>NUCLEOTIDE SEQUENCE [LARGE SCALE GENOMIC DNA]</scope>
    <source>
        <strain evidence="2 3">M3</strain>
    </source>
</reference>
<dbReference type="Pfam" id="PF13687">
    <property type="entry name" value="DUF4153"/>
    <property type="match status" value="1"/>
</dbReference>
<evidence type="ECO:0000256" key="1">
    <source>
        <dbReference type="SAM" id="Phobius"/>
    </source>
</evidence>
<evidence type="ECO:0008006" key="4">
    <source>
        <dbReference type="Google" id="ProtNLM"/>
    </source>
</evidence>
<keyword evidence="1" id="KW-1133">Transmembrane helix</keyword>
<gene>
    <name evidence="2" type="ORF">BKE38_15315</name>
</gene>